<dbReference type="AlphaFoldDB" id="A0A344J7T9"/>
<feature type="transmembrane region" description="Helical" evidence="1">
    <location>
        <begin position="219"/>
        <end position="248"/>
    </location>
</feature>
<evidence type="ECO:0008006" key="4">
    <source>
        <dbReference type="Google" id="ProtNLM"/>
    </source>
</evidence>
<dbReference type="OrthoDB" id="5946179at2"/>
<feature type="transmembrane region" description="Helical" evidence="1">
    <location>
        <begin position="63"/>
        <end position="87"/>
    </location>
</feature>
<evidence type="ECO:0000256" key="1">
    <source>
        <dbReference type="SAM" id="Phobius"/>
    </source>
</evidence>
<feature type="transmembrane region" description="Helical" evidence="1">
    <location>
        <begin position="116"/>
        <end position="138"/>
    </location>
</feature>
<feature type="transmembrane region" description="Helical" evidence="1">
    <location>
        <begin position="28"/>
        <end position="51"/>
    </location>
</feature>
<sequence>MQIRSLPLSRAWAWFLQAVNLGVRNPRAVFGAALLMVGTLTMLASGGSLLAGLLSAGGTPGTAALAMMLLTLVAVFMLVPVLIGGLMHVIRETEAGRPVHARDLFAPFRSGHAGRLAAFGSLQIGVMALGTLITSQLAGSDYMAAYNEAVNAIVQQQQPAPLPAPAHPGLLFLWQIAFNYFTTTVLLLGIALVALSGARFGASVFAAARAALRNLGPNLLAAVLFFGAVMVAGLVLSVVGSVVLLVIGKLFAPLAVLLGMLLTFAFITAVLVVVCGGGYLIWRDTFGDEAAPEPAPAPQSHRIEA</sequence>
<dbReference type="Proteomes" id="UP000251842">
    <property type="component" value="Chromosome"/>
</dbReference>
<reference evidence="3" key="1">
    <citation type="submission" date="2018-05" db="EMBL/GenBank/DDBJ databases">
        <title>Luteimonas pekinense sp. nov., isolated from human Meibomian gland secretions, Beijing, China.</title>
        <authorList>
            <person name="Wen T."/>
            <person name="Bai H."/>
            <person name="Lv H."/>
        </authorList>
    </citation>
    <scope>NUCLEOTIDE SEQUENCE [LARGE SCALE GENOMIC DNA]</scope>
    <source>
        <strain evidence="3">83-4</strain>
    </source>
</reference>
<dbReference type="KEGG" id="lue:DCD74_10760"/>
<dbReference type="RefSeq" id="WP_112927310.1">
    <property type="nucleotide sequence ID" value="NZ_CP029556.1"/>
</dbReference>
<name>A0A344J7T9_9GAMM</name>
<keyword evidence="1" id="KW-1133">Transmembrane helix</keyword>
<protein>
    <recommendedName>
        <fullName evidence="4">DUF2189 domain-containing protein</fullName>
    </recommendedName>
</protein>
<keyword evidence="3" id="KW-1185">Reference proteome</keyword>
<accession>A0A344J7T9</accession>
<evidence type="ECO:0000313" key="3">
    <source>
        <dbReference type="Proteomes" id="UP000251842"/>
    </source>
</evidence>
<organism evidence="2 3">
    <name type="scientific">Solilutibacter oculi</name>
    <dbReference type="NCBI Taxonomy" id="2698682"/>
    <lineage>
        <taxon>Bacteria</taxon>
        <taxon>Pseudomonadati</taxon>
        <taxon>Pseudomonadota</taxon>
        <taxon>Gammaproteobacteria</taxon>
        <taxon>Lysobacterales</taxon>
        <taxon>Lysobacteraceae</taxon>
        <taxon>Solilutibacter</taxon>
    </lineage>
</organism>
<keyword evidence="1" id="KW-0812">Transmembrane</keyword>
<proteinExistence type="predicted"/>
<keyword evidence="1" id="KW-0472">Membrane</keyword>
<feature type="transmembrane region" description="Helical" evidence="1">
    <location>
        <begin position="254"/>
        <end position="282"/>
    </location>
</feature>
<dbReference type="EMBL" id="CP029556">
    <property type="protein sequence ID" value="AXA85099.1"/>
    <property type="molecule type" value="Genomic_DNA"/>
</dbReference>
<feature type="transmembrane region" description="Helical" evidence="1">
    <location>
        <begin position="172"/>
        <end position="198"/>
    </location>
</feature>
<evidence type="ECO:0000313" key="2">
    <source>
        <dbReference type="EMBL" id="AXA85099.1"/>
    </source>
</evidence>
<gene>
    <name evidence="2" type="ORF">DCD74_10760</name>
</gene>